<evidence type="ECO:0000256" key="1">
    <source>
        <dbReference type="SAM" id="Phobius"/>
    </source>
</evidence>
<name>A0ABW1M7Z9_9ACTN</name>
<feature type="transmembrane region" description="Helical" evidence="1">
    <location>
        <begin position="118"/>
        <end position="139"/>
    </location>
</feature>
<evidence type="ECO:0008006" key="4">
    <source>
        <dbReference type="Google" id="ProtNLM"/>
    </source>
</evidence>
<evidence type="ECO:0000313" key="2">
    <source>
        <dbReference type="EMBL" id="MFC6059961.1"/>
    </source>
</evidence>
<feature type="transmembrane region" description="Helical" evidence="1">
    <location>
        <begin position="52"/>
        <end position="71"/>
    </location>
</feature>
<keyword evidence="1" id="KW-1133">Transmembrane helix</keyword>
<comment type="caution">
    <text evidence="2">The sequence shown here is derived from an EMBL/GenBank/DDBJ whole genome shotgun (WGS) entry which is preliminary data.</text>
</comment>
<dbReference type="RefSeq" id="WP_386405186.1">
    <property type="nucleotide sequence ID" value="NZ_JBHSPT010000104.1"/>
</dbReference>
<keyword evidence="1" id="KW-0812">Transmembrane</keyword>
<proteinExistence type="predicted"/>
<feature type="transmembrane region" description="Helical" evidence="1">
    <location>
        <begin position="92"/>
        <end position="112"/>
    </location>
</feature>
<dbReference type="EMBL" id="JBHSPT010000104">
    <property type="protein sequence ID" value="MFC6059961.1"/>
    <property type="molecule type" value="Genomic_DNA"/>
</dbReference>
<keyword evidence="1" id="KW-0472">Membrane</keyword>
<organism evidence="2 3">
    <name type="scientific">Streptomyces pratens</name>
    <dbReference type="NCBI Taxonomy" id="887456"/>
    <lineage>
        <taxon>Bacteria</taxon>
        <taxon>Bacillati</taxon>
        <taxon>Actinomycetota</taxon>
        <taxon>Actinomycetes</taxon>
        <taxon>Kitasatosporales</taxon>
        <taxon>Streptomycetaceae</taxon>
        <taxon>Streptomyces</taxon>
    </lineage>
</organism>
<reference evidence="3" key="1">
    <citation type="journal article" date="2019" name="Int. J. Syst. Evol. Microbiol.">
        <title>The Global Catalogue of Microorganisms (GCM) 10K type strain sequencing project: providing services to taxonomists for standard genome sequencing and annotation.</title>
        <authorList>
            <consortium name="The Broad Institute Genomics Platform"/>
            <consortium name="The Broad Institute Genome Sequencing Center for Infectious Disease"/>
            <person name="Wu L."/>
            <person name="Ma J."/>
        </authorList>
    </citation>
    <scope>NUCLEOTIDE SEQUENCE [LARGE SCALE GENOMIC DNA]</scope>
    <source>
        <strain evidence="3">JCM 12763</strain>
    </source>
</reference>
<evidence type="ECO:0000313" key="3">
    <source>
        <dbReference type="Proteomes" id="UP001596242"/>
    </source>
</evidence>
<feature type="transmembrane region" description="Helical" evidence="1">
    <location>
        <begin position="186"/>
        <end position="206"/>
    </location>
</feature>
<feature type="transmembrane region" description="Helical" evidence="1">
    <location>
        <begin position="28"/>
        <end position="46"/>
    </location>
</feature>
<dbReference type="Proteomes" id="UP001596242">
    <property type="component" value="Unassembled WGS sequence"/>
</dbReference>
<sequence length="207" mass="21841">MSTFVAPPAPTYAEATPRVRAAKVLTDVFAPANLVISLLLLIGWHSTGSFSGVGWGLFAALFCGIVPMGIIHFGVRRGKLTDKHIRVRKQRIAPLTATLASVVTGIVLLNVLGAPREVFALVIAMLVGLASALAVTVWWQISVHNAVAGGTVMILVLVFGQTLVLPAVLFVVIMGWSRRVLKAHTLAQLVCGTALGSTAALAFTLLR</sequence>
<protein>
    <recommendedName>
        <fullName evidence="4">Phosphoesterase PA-phosphatase</fullName>
    </recommendedName>
</protein>
<keyword evidence="3" id="KW-1185">Reference proteome</keyword>
<gene>
    <name evidence="2" type="ORF">ACFP50_32565</name>
</gene>
<accession>A0ABW1M7Z9</accession>
<feature type="transmembrane region" description="Helical" evidence="1">
    <location>
        <begin position="151"/>
        <end position="174"/>
    </location>
</feature>